<dbReference type="InterPro" id="IPR011013">
    <property type="entry name" value="Gal_mutarotase_sf_dom"/>
</dbReference>
<feature type="active site" description="Proton donor" evidence="13">
    <location>
        <position position="211"/>
    </location>
</feature>
<comment type="subunit">
    <text evidence="5">Monomer.</text>
</comment>
<sequence length="378" mass="41193">MTVRRSFAPLLLIAAILASSLLARADQPAITSLSETPFGTTPDGQDVMLFTLTNAHGLRAKVITYGAILVSLDVPDRRGQLADVVLGFDDLDSYIKRNPLFGAVVGRYANRIAGARFMLDGVEHRITANAGKNHIHGGGNRRFDKVVWKGSSYRDGTEIGVRLTHLSPDGEEGFPGNLQCTVTYALTDKNELRIVYAATTDKPTIVNLTNHSYFNLAGAGSGDILGHELMIAAPWYTPAGEGLIPTGEIRSVKGTPLDFTEPRKIGERIDELTETRGYDHNYVLKGSYGSSILAACVREPLSGRVMEVYTTEPGVQLYTANGMNNVKGKGGKIYGSHHSFCLETQHFPDSPNKSHFPSTVLRPGQEYRTTTTFRFSAE</sequence>
<evidence type="ECO:0000256" key="10">
    <source>
        <dbReference type="ARBA" id="ARBA00023235"/>
    </source>
</evidence>
<evidence type="ECO:0000256" key="13">
    <source>
        <dbReference type="PIRSR" id="PIRSR005096-1"/>
    </source>
</evidence>
<feature type="signal peptide" evidence="16">
    <location>
        <begin position="1"/>
        <end position="25"/>
    </location>
</feature>
<name>A0AAW6U1C7_9BACT</name>
<keyword evidence="16" id="KW-0732">Signal</keyword>
<evidence type="ECO:0000256" key="12">
    <source>
        <dbReference type="PIRNR" id="PIRNR005096"/>
    </source>
</evidence>
<evidence type="ECO:0000256" key="8">
    <source>
        <dbReference type="ARBA" id="ARBA00022490"/>
    </source>
</evidence>
<evidence type="ECO:0000256" key="4">
    <source>
        <dbReference type="ARBA" id="ARBA00006206"/>
    </source>
</evidence>
<evidence type="ECO:0000313" key="18">
    <source>
        <dbReference type="Proteomes" id="UP001431776"/>
    </source>
</evidence>
<dbReference type="Gene3D" id="2.70.98.10">
    <property type="match status" value="1"/>
</dbReference>
<dbReference type="RefSeq" id="WP_349245316.1">
    <property type="nucleotide sequence ID" value="NZ_JASCXX010000014.1"/>
</dbReference>
<dbReference type="InterPro" id="IPR015443">
    <property type="entry name" value="Aldose_1-epimerase"/>
</dbReference>
<keyword evidence="18" id="KW-1185">Reference proteome</keyword>
<comment type="catalytic activity">
    <reaction evidence="1 12">
        <text>alpha-D-glucose = beta-D-glucose</text>
        <dbReference type="Rhea" id="RHEA:10264"/>
        <dbReference type="ChEBI" id="CHEBI:15903"/>
        <dbReference type="ChEBI" id="CHEBI:17925"/>
        <dbReference type="EC" id="5.1.3.3"/>
    </reaction>
</comment>
<dbReference type="NCBIfam" id="NF008277">
    <property type="entry name" value="PRK11055.1"/>
    <property type="match status" value="1"/>
</dbReference>
<dbReference type="InterPro" id="IPR008183">
    <property type="entry name" value="Aldose_1/G6P_1-epimerase"/>
</dbReference>
<evidence type="ECO:0000256" key="9">
    <source>
        <dbReference type="ARBA" id="ARBA00022553"/>
    </source>
</evidence>
<dbReference type="PIRSF" id="PIRSF005096">
    <property type="entry name" value="GALM"/>
    <property type="match status" value="1"/>
</dbReference>
<dbReference type="GO" id="GO:0033499">
    <property type="term" value="P:galactose catabolic process via UDP-galactose, Leloir pathway"/>
    <property type="evidence" value="ECO:0007669"/>
    <property type="project" value="TreeGrafter"/>
</dbReference>
<dbReference type="InterPro" id="IPR018052">
    <property type="entry name" value="Ald1_epimerase_CS"/>
</dbReference>
<keyword evidence="8" id="KW-0963">Cytoplasm</keyword>
<dbReference type="InterPro" id="IPR047215">
    <property type="entry name" value="Galactose_mutarotase-like"/>
</dbReference>
<gene>
    <name evidence="17" type="ORF">QJ522_12680</name>
</gene>
<comment type="subcellular location">
    <subcellularLocation>
        <location evidence="2">Cytoplasm</location>
    </subcellularLocation>
</comment>
<accession>A0AAW6U1C7</accession>
<reference evidence="17" key="1">
    <citation type="submission" date="2023-05" db="EMBL/GenBank/DDBJ databases">
        <title>Anaerotaeda fermentans gen. nov., sp. nov., a novel anaerobic planctomycete of the new family within the order Sedimentisphaerales isolated from Taman Peninsula, Russia.</title>
        <authorList>
            <person name="Khomyakova M.A."/>
            <person name="Merkel A.Y."/>
            <person name="Slobodkin A.I."/>
        </authorList>
    </citation>
    <scope>NUCLEOTIDE SEQUENCE</scope>
    <source>
        <strain evidence="17">M17dextr</strain>
    </source>
</reference>
<dbReference type="EMBL" id="JASCXX010000014">
    <property type="protein sequence ID" value="MDI6449906.1"/>
    <property type="molecule type" value="Genomic_DNA"/>
</dbReference>
<evidence type="ECO:0000256" key="3">
    <source>
        <dbReference type="ARBA" id="ARBA00005028"/>
    </source>
</evidence>
<dbReference type="CDD" id="cd09019">
    <property type="entry name" value="galactose_mutarotase_like"/>
    <property type="match status" value="1"/>
</dbReference>
<feature type="active site" description="Proton acceptor" evidence="13">
    <location>
        <position position="343"/>
    </location>
</feature>
<evidence type="ECO:0000256" key="11">
    <source>
        <dbReference type="ARBA" id="ARBA00023277"/>
    </source>
</evidence>
<evidence type="ECO:0000313" key="17">
    <source>
        <dbReference type="EMBL" id="MDI6449906.1"/>
    </source>
</evidence>
<dbReference type="PANTHER" id="PTHR10091">
    <property type="entry name" value="ALDOSE-1-EPIMERASE"/>
    <property type="match status" value="1"/>
</dbReference>
<feature type="chain" id="PRO_5044026346" description="Aldose 1-epimerase" evidence="16">
    <location>
        <begin position="26"/>
        <end position="378"/>
    </location>
</feature>
<proteinExistence type="inferred from homology"/>
<dbReference type="AlphaFoldDB" id="A0AAW6U1C7"/>
<evidence type="ECO:0000256" key="5">
    <source>
        <dbReference type="ARBA" id="ARBA00011245"/>
    </source>
</evidence>
<evidence type="ECO:0000256" key="1">
    <source>
        <dbReference type="ARBA" id="ARBA00001614"/>
    </source>
</evidence>
<keyword evidence="11 12" id="KW-0119">Carbohydrate metabolism</keyword>
<dbReference type="GO" id="GO:0005737">
    <property type="term" value="C:cytoplasm"/>
    <property type="evidence" value="ECO:0007669"/>
    <property type="project" value="UniProtKB-SubCell"/>
</dbReference>
<protein>
    <recommendedName>
        <fullName evidence="7 12">Aldose 1-epimerase</fullName>
        <ecNumber evidence="6 12">5.1.3.3</ecNumber>
    </recommendedName>
</protein>
<dbReference type="GO" id="GO:0006006">
    <property type="term" value="P:glucose metabolic process"/>
    <property type="evidence" value="ECO:0007669"/>
    <property type="project" value="TreeGrafter"/>
</dbReference>
<feature type="binding site" evidence="14">
    <location>
        <position position="279"/>
    </location>
    <ligand>
        <name>beta-D-galactose</name>
        <dbReference type="ChEBI" id="CHEBI:27667"/>
    </ligand>
</feature>
<dbReference type="PANTHER" id="PTHR10091:SF0">
    <property type="entry name" value="GALACTOSE MUTAROTASE"/>
    <property type="match status" value="1"/>
</dbReference>
<feature type="binding site" evidence="15">
    <location>
        <begin position="110"/>
        <end position="111"/>
    </location>
    <ligand>
        <name>beta-D-galactose</name>
        <dbReference type="ChEBI" id="CHEBI:27667"/>
    </ligand>
</feature>
<keyword evidence="9" id="KW-0597">Phosphoprotein</keyword>
<dbReference type="FunFam" id="2.70.98.10:FF:000003">
    <property type="entry name" value="Aldose 1-epimerase"/>
    <property type="match status" value="1"/>
</dbReference>
<dbReference type="Pfam" id="PF01263">
    <property type="entry name" value="Aldose_epim"/>
    <property type="match status" value="1"/>
</dbReference>
<comment type="similarity">
    <text evidence="4 12">Belongs to the aldose epimerase family.</text>
</comment>
<comment type="caution">
    <text evidence="17">The sequence shown here is derived from an EMBL/GenBank/DDBJ whole genome shotgun (WGS) entry which is preliminary data.</text>
</comment>
<evidence type="ECO:0000256" key="16">
    <source>
        <dbReference type="SAM" id="SignalP"/>
    </source>
</evidence>
<evidence type="ECO:0000256" key="14">
    <source>
        <dbReference type="PIRSR" id="PIRSR005096-2"/>
    </source>
</evidence>
<dbReference type="PROSITE" id="PS00545">
    <property type="entry name" value="ALDOSE_1_EPIMERASE"/>
    <property type="match status" value="1"/>
</dbReference>
<dbReference type="EC" id="5.1.3.3" evidence="6 12"/>
<dbReference type="GO" id="GO:0030246">
    <property type="term" value="F:carbohydrate binding"/>
    <property type="evidence" value="ECO:0007669"/>
    <property type="project" value="InterPro"/>
</dbReference>
<comment type="pathway">
    <text evidence="3 12">Carbohydrate metabolism; hexose metabolism.</text>
</comment>
<evidence type="ECO:0000256" key="15">
    <source>
        <dbReference type="PIRSR" id="PIRSR005096-3"/>
    </source>
</evidence>
<dbReference type="InterPro" id="IPR014718">
    <property type="entry name" value="GH-type_carb-bd"/>
</dbReference>
<dbReference type="Proteomes" id="UP001431776">
    <property type="component" value="Unassembled WGS sequence"/>
</dbReference>
<dbReference type="GO" id="GO:0004034">
    <property type="term" value="F:aldose 1-epimerase activity"/>
    <property type="evidence" value="ECO:0007669"/>
    <property type="project" value="UniProtKB-EC"/>
</dbReference>
<dbReference type="SUPFAM" id="SSF74650">
    <property type="entry name" value="Galactose mutarotase-like"/>
    <property type="match status" value="1"/>
</dbReference>
<evidence type="ECO:0000256" key="2">
    <source>
        <dbReference type="ARBA" id="ARBA00004496"/>
    </source>
</evidence>
<keyword evidence="10 12" id="KW-0413">Isomerase</keyword>
<feature type="binding site" evidence="15">
    <location>
        <begin position="211"/>
        <end position="213"/>
    </location>
    <ligand>
        <name>beta-D-galactose</name>
        <dbReference type="ChEBI" id="CHEBI:27667"/>
    </ligand>
</feature>
<evidence type="ECO:0000256" key="6">
    <source>
        <dbReference type="ARBA" id="ARBA00013185"/>
    </source>
</evidence>
<organism evidence="17 18">
    <name type="scientific">Anaerobaca lacustris</name>
    <dbReference type="NCBI Taxonomy" id="3044600"/>
    <lineage>
        <taxon>Bacteria</taxon>
        <taxon>Pseudomonadati</taxon>
        <taxon>Planctomycetota</taxon>
        <taxon>Phycisphaerae</taxon>
        <taxon>Sedimentisphaerales</taxon>
        <taxon>Anaerobacaceae</taxon>
        <taxon>Anaerobaca</taxon>
    </lineage>
</organism>
<evidence type="ECO:0000256" key="7">
    <source>
        <dbReference type="ARBA" id="ARBA00014165"/>
    </source>
</evidence>